<dbReference type="AlphaFoldDB" id="A0A9Q0HBC3"/>
<name>A0A9Q0HBC3_9MAGN</name>
<proteinExistence type="predicted"/>
<organism evidence="2 3">
    <name type="scientific">Protea cynaroides</name>
    <dbReference type="NCBI Taxonomy" id="273540"/>
    <lineage>
        <taxon>Eukaryota</taxon>
        <taxon>Viridiplantae</taxon>
        <taxon>Streptophyta</taxon>
        <taxon>Embryophyta</taxon>
        <taxon>Tracheophyta</taxon>
        <taxon>Spermatophyta</taxon>
        <taxon>Magnoliopsida</taxon>
        <taxon>Proteales</taxon>
        <taxon>Proteaceae</taxon>
        <taxon>Protea</taxon>
    </lineage>
</organism>
<evidence type="ECO:0000256" key="1">
    <source>
        <dbReference type="SAM" id="MobiDB-lite"/>
    </source>
</evidence>
<evidence type="ECO:0000313" key="3">
    <source>
        <dbReference type="Proteomes" id="UP001141806"/>
    </source>
</evidence>
<feature type="region of interest" description="Disordered" evidence="1">
    <location>
        <begin position="17"/>
        <end position="36"/>
    </location>
</feature>
<sequence length="207" mass="22161">MRYYMWLRKKQGWNRSPTVNVGGSDEVSDESSSTGGRLQSLGAGDVFGYWLHVLVGGGDSSLVRNRGMDLCPFLEFLNEEHMAGVPIGGCNGIATMQSFLDGTSQMTVGMVRDRSVSNSDRVDGTFLASDGTELGMPSSGLALISHVAQGSARVGANQIMVLGEPCREVEDQVIARCRLGVVQLLSHVVEGPKALSHVGVYQVVLEE</sequence>
<accession>A0A9Q0HBC3</accession>
<reference evidence="2" key="1">
    <citation type="journal article" date="2023" name="Plant J.">
        <title>The genome of the king protea, Protea cynaroides.</title>
        <authorList>
            <person name="Chang J."/>
            <person name="Duong T.A."/>
            <person name="Schoeman C."/>
            <person name="Ma X."/>
            <person name="Roodt D."/>
            <person name="Barker N."/>
            <person name="Li Z."/>
            <person name="Van de Peer Y."/>
            <person name="Mizrachi E."/>
        </authorList>
    </citation>
    <scope>NUCLEOTIDE SEQUENCE</scope>
    <source>
        <tissue evidence="2">Young leaves</tissue>
    </source>
</reference>
<gene>
    <name evidence="2" type="ORF">NE237_022608</name>
</gene>
<dbReference type="Proteomes" id="UP001141806">
    <property type="component" value="Unassembled WGS sequence"/>
</dbReference>
<dbReference type="EMBL" id="JAMYWD010000008">
    <property type="protein sequence ID" value="KAJ4962669.1"/>
    <property type="molecule type" value="Genomic_DNA"/>
</dbReference>
<feature type="compositionally biased region" description="Low complexity" evidence="1">
    <location>
        <begin position="21"/>
        <end position="33"/>
    </location>
</feature>
<protein>
    <submittedName>
        <fullName evidence="2">Uncharacterized protein</fullName>
    </submittedName>
</protein>
<comment type="caution">
    <text evidence="2">The sequence shown here is derived from an EMBL/GenBank/DDBJ whole genome shotgun (WGS) entry which is preliminary data.</text>
</comment>
<evidence type="ECO:0000313" key="2">
    <source>
        <dbReference type="EMBL" id="KAJ4962669.1"/>
    </source>
</evidence>
<keyword evidence="3" id="KW-1185">Reference proteome</keyword>